<sequence>MKNHTDYPSSFVSIKEYKTNREEIKTNFLNYLLFYPRMIKIVYGSNRMTKKNLYNRYNWVASSLFTIRAMEKAGLDFHVEGLDNIGKFDGPAVFIGNHMSTLETVALPTFIQPVKPVVYVIKEELTNYPLFGPVAKARHPILVGRANPREDLQIVLNEGSARLKDGRSVIIFPQRTRSKYLDAKNFNSLGVKLAKRNNVHVVPLALLTDAWQNGKFIKELGKLDRSKKVHFAFGEPFKVKTSGSEENQRVIDFIKSKLKEWGREEYIL</sequence>
<organism evidence="4">
    <name type="scientific">hydrocarbon metagenome</name>
    <dbReference type="NCBI Taxonomy" id="938273"/>
    <lineage>
        <taxon>unclassified sequences</taxon>
        <taxon>metagenomes</taxon>
        <taxon>ecological metagenomes</taxon>
    </lineage>
</organism>
<keyword evidence="2 4" id="KW-0012">Acyltransferase</keyword>
<evidence type="ECO:0000256" key="2">
    <source>
        <dbReference type="ARBA" id="ARBA00023315"/>
    </source>
</evidence>
<keyword evidence="1 4" id="KW-0808">Transferase</keyword>
<dbReference type="EMBL" id="LNQE01000422">
    <property type="protein sequence ID" value="KUG26687.1"/>
    <property type="molecule type" value="Genomic_DNA"/>
</dbReference>
<dbReference type="PANTHER" id="PTHR10434:SF40">
    <property type="entry name" value="1-ACYL-SN-GLYCEROL-3-PHOSPHATE ACYLTRANSFERASE"/>
    <property type="match status" value="1"/>
</dbReference>
<dbReference type="Pfam" id="PF01553">
    <property type="entry name" value="Acyltransferase"/>
    <property type="match status" value="1"/>
</dbReference>
<dbReference type="AlphaFoldDB" id="A0A0W8G0J8"/>
<reference evidence="4" key="1">
    <citation type="journal article" date="2015" name="Proc. Natl. Acad. Sci. U.S.A.">
        <title>Networks of energetic and metabolic interactions define dynamics in microbial communities.</title>
        <authorList>
            <person name="Embree M."/>
            <person name="Liu J.K."/>
            <person name="Al-Bassam M.M."/>
            <person name="Zengler K."/>
        </authorList>
    </citation>
    <scope>NUCLEOTIDE SEQUENCE</scope>
</reference>
<accession>A0A0W8G0J8</accession>
<gene>
    <name evidence="4" type="ORF">ASZ90_003468</name>
</gene>
<protein>
    <submittedName>
        <fullName evidence="4">Putative 1-acyl-sn-glycerol-3-phosphate acyltransferase</fullName>
    </submittedName>
</protein>
<dbReference type="PANTHER" id="PTHR10434">
    <property type="entry name" value="1-ACYL-SN-GLYCEROL-3-PHOSPHATE ACYLTRANSFERASE"/>
    <property type="match status" value="1"/>
</dbReference>
<dbReference type="GO" id="GO:0003841">
    <property type="term" value="F:1-acylglycerol-3-phosphate O-acyltransferase activity"/>
    <property type="evidence" value="ECO:0007669"/>
    <property type="project" value="TreeGrafter"/>
</dbReference>
<dbReference type="GO" id="GO:0006654">
    <property type="term" value="P:phosphatidic acid biosynthetic process"/>
    <property type="evidence" value="ECO:0007669"/>
    <property type="project" value="TreeGrafter"/>
</dbReference>
<evidence type="ECO:0000256" key="1">
    <source>
        <dbReference type="ARBA" id="ARBA00022679"/>
    </source>
</evidence>
<dbReference type="InterPro" id="IPR002123">
    <property type="entry name" value="Plipid/glycerol_acylTrfase"/>
</dbReference>
<feature type="domain" description="Phospholipid/glycerol acyltransferase" evidence="3">
    <location>
        <begin position="92"/>
        <end position="209"/>
    </location>
</feature>
<evidence type="ECO:0000259" key="3">
    <source>
        <dbReference type="SMART" id="SM00563"/>
    </source>
</evidence>
<dbReference type="CDD" id="cd07989">
    <property type="entry name" value="LPLAT_AGPAT-like"/>
    <property type="match status" value="1"/>
</dbReference>
<comment type="caution">
    <text evidence="4">The sequence shown here is derived from an EMBL/GenBank/DDBJ whole genome shotgun (WGS) entry which is preliminary data.</text>
</comment>
<dbReference type="SUPFAM" id="SSF69593">
    <property type="entry name" value="Glycerol-3-phosphate (1)-acyltransferase"/>
    <property type="match status" value="1"/>
</dbReference>
<dbReference type="SMART" id="SM00563">
    <property type="entry name" value="PlsC"/>
    <property type="match status" value="1"/>
</dbReference>
<evidence type="ECO:0000313" key="4">
    <source>
        <dbReference type="EMBL" id="KUG26687.1"/>
    </source>
</evidence>
<name>A0A0W8G0J8_9ZZZZ</name>
<proteinExistence type="predicted"/>